<accession>A0ABP8K8H7</accession>
<gene>
    <name evidence="8" type="ORF">GCM10023147_42390</name>
</gene>
<evidence type="ECO:0000256" key="1">
    <source>
        <dbReference type="ARBA" id="ARBA00004236"/>
    </source>
</evidence>
<keyword evidence="3" id="KW-1003">Cell membrane</keyword>
<evidence type="ECO:0000256" key="5">
    <source>
        <dbReference type="ARBA" id="ARBA00022989"/>
    </source>
</evidence>
<proteinExistence type="inferred from homology"/>
<evidence type="ECO:0000256" key="2">
    <source>
        <dbReference type="ARBA" id="ARBA00007531"/>
    </source>
</evidence>
<evidence type="ECO:0000313" key="9">
    <source>
        <dbReference type="Proteomes" id="UP001500635"/>
    </source>
</evidence>
<dbReference type="RefSeq" id="WP_344999831.1">
    <property type="nucleotide sequence ID" value="NZ_BAABFR010000094.1"/>
</dbReference>
<keyword evidence="4 7" id="KW-0812">Transmembrane</keyword>
<evidence type="ECO:0000256" key="4">
    <source>
        <dbReference type="ARBA" id="ARBA00022692"/>
    </source>
</evidence>
<dbReference type="EMBL" id="BAABFR010000094">
    <property type="protein sequence ID" value="GAA4402148.1"/>
    <property type="molecule type" value="Genomic_DNA"/>
</dbReference>
<dbReference type="Gene3D" id="2.60.40.2880">
    <property type="entry name" value="MmpS1-5, C-terminal soluble domain"/>
    <property type="match status" value="1"/>
</dbReference>
<keyword evidence="5 7" id="KW-1133">Transmembrane helix</keyword>
<dbReference type="Proteomes" id="UP001500635">
    <property type="component" value="Unassembled WGS sequence"/>
</dbReference>
<comment type="similarity">
    <text evidence="2">Belongs to the MmpS family.</text>
</comment>
<comment type="caution">
    <text evidence="8">The sequence shown here is derived from an EMBL/GenBank/DDBJ whole genome shotgun (WGS) entry which is preliminary data.</text>
</comment>
<evidence type="ECO:0000313" key="8">
    <source>
        <dbReference type="EMBL" id="GAA4402148.1"/>
    </source>
</evidence>
<keyword evidence="6 7" id="KW-0472">Membrane</keyword>
<feature type="transmembrane region" description="Helical" evidence="7">
    <location>
        <begin position="24"/>
        <end position="51"/>
    </location>
</feature>
<dbReference type="InterPro" id="IPR038468">
    <property type="entry name" value="MmpS_C"/>
</dbReference>
<evidence type="ECO:0000256" key="6">
    <source>
        <dbReference type="ARBA" id="ARBA00023136"/>
    </source>
</evidence>
<sequence>MSTPNPPYPPQAYPPIQPPKKRRIWPWVLLGILVVFIAIVAGCTAMVGSAVKSVSDDSKRVVHVTYKVTGDSQDATITYDMNGNTTQDSSVALPWSKQTDVTGISKYVSLLASNGIEGTGSITCQVLVDGKAIITNTASGPGASASCSGSVDTK</sequence>
<organism evidence="8 9">
    <name type="scientific">Tsukamurella soli</name>
    <dbReference type="NCBI Taxonomy" id="644556"/>
    <lineage>
        <taxon>Bacteria</taxon>
        <taxon>Bacillati</taxon>
        <taxon>Actinomycetota</taxon>
        <taxon>Actinomycetes</taxon>
        <taxon>Mycobacteriales</taxon>
        <taxon>Tsukamurellaceae</taxon>
        <taxon>Tsukamurella</taxon>
    </lineage>
</organism>
<dbReference type="Pfam" id="PF05423">
    <property type="entry name" value="Mycobact_memb"/>
    <property type="match status" value="1"/>
</dbReference>
<reference evidence="9" key="1">
    <citation type="journal article" date="2019" name="Int. J. Syst. Evol. Microbiol.">
        <title>The Global Catalogue of Microorganisms (GCM) 10K type strain sequencing project: providing services to taxonomists for standard genome sequencing and annotation.</title>
        <authorList>
            <consortium name="The Broad Institute Genomics Platform"/>
            <consortium name="The Broad Institute Genome Sequencing Center for Infectious Disease"/>
            <person name="Wu L."/>
            <person name="Ma J."/>
        </authorList>
    </citation>
    <scope>NUCLEOTIDE SEQUENCE [LARGE SCALE GENOMIC DNA]</scope>
    <source>
        <strain evidence="9">JCM 17688</strain>
    </source>
</reference>
<name>A0ABP8K8H7_9ACTN</name>
<comment type="subcellular location">
    <subcellularLocation>
        <location evidence="1">Cell membrane</location>
    </subcellularLocation>
</comment>
<evidence type="ECO:0000256" key="7">
    <source>
        <dbReference type="SAM" id="Phobius"/>
    </source>
</evidence>
<dbReference type="InterPro" id="IPR008693">
    <property type="entry name" value="MmpS"/>
</dbReference>
<keyword evidence="9" id="KW-1185">Reference proteome</keyword>
<protein>
    <submittedName>
        <fullName evidence="8">MmpS family transport accessory protein</fullName>
    </submittedName>
</protein>
<evidence type="ECO:0000256" key="3">
    <source>
        <dbReference type="ARBA" id="ARBA00022475"/>
    </source>
</evidence>